<keyword evidence="6" id="KW-0378">Hydrolase</keyword>
<dbReference type="InParanoid" id="A0A803JC58"/>
<dbReference type="GO" id="GO:0004518">
    <property type="term" value="F:nuclease activity"/>
    <property type="evidence" value="ECO:0007669"/>
    <property type="project" value="UniProtKB-KW"/>
</dbReference>
<dbReference type="Ensembl" id="ENSXETT00000113955">
    <property type="protein sequence ID" value="ENSXETP00000105454"/>
    <property type="gene ID" value="ENSXETG00000048397"/>
</dbReference>
<dbReference type="GO" id="GO:0016787">
    <property type="term" value="F:hydrolase activity"/>
    <property type="evidence" value="ECO:0007669"/>
    <property type="project" value="UniProtKB-KW"/>
</dbReference>
<dbReference type="InterPro" id="IPR027806">
    <property type="entry name" value="HARBI1_dom"/>
</dbReference>
<sequence>MAAISSLYELLEPSLQPLTRQSRAVPGMVKLLCSLHFLAAGSFQRVRGFTGGVHSPPFHGALARSWTPSWNAVKRHFYGVSGIPNVLGAIDCTHVALNPPPQDREHIFRNRKGYHSLNVQVVCDGCMNILSIVSGFPGSSHDAYTLRQSGLYHSFETGQMPHGWLLGKYLCQLSSTTCPHLLSRSVIEQTFGILKSRFRCLDKSGGSLMYSPTKVANIVAACAVLHNLANRHGLPGDVAEDLEDPIHPQDPVRGADARGSEVQGQIITNYFSCKYLQSLIPYTRNTKQL</sequence>
<evidence type="ECO:0000256" key="3">
    <source>
        <dbReference type="ARBA" id="ARBA00006958"/>
    </source>
</evidence>
<evidence type="ECO:0000256" key="7">
    <source>
        <dbReference type="ARBA" id="ARBA00023242"/>
    </source>
</evidence>
<proteinExistence type="inferred from homology"/>
<dbReference type="PANTHER" id="PTHR22930">
    <property type="match status" value="1"/>
</dbReference>
<dbReference type="InterPro" id="IPR045249">
    <property type="entry name" value="HARBI1-like"/>
</dbReference>
<evidence type="ECO:0000256" key="2">
    <source>
        <dbReference type="ARBA" id="ARBA00004123"/>
    </source>
</evidence>
<keyword evidence="7" id="KW-0539">Nucleus</keyword>
<comment type="cofactor">
    <cofactor evidence="1">
        <name>a divalent metal cation</name>
        <dbReference type="ChEBI" id="CHEBI:60240"/>
    </cofactor>
</comment>
<dbReference type="GO" id="GO:0046872">
    <property type="term" value="F:metal ion binding"/>
    <property type="evidence" value="ECO:0007669"/>
    <property type="project" value="UniProtKB-KW"/>
</dbReference>
<keyword evidence="5" id="KW-0479">Metal-binding</keyword>
<protein>
    <recommendedName>
        <fullName evidence="8">DDE Tnp4 domain-containing protein</fullName>
    </recommendedName>
</protein>
<evidence type="ECO:0000313" key="9">
    <source>
        <dbReference type="Ensembl" id="ENSXETP00000105454"/>
    </source>
</evidence>
<name>A0A803JC58_XENTR</name>
<evidence type="ECO:0000259" key="8">
    <source>
        <dbReference type="Pfam" id="PF13359"/>
    </source>
</evidence>
<dbReference type="AlphaFoldDB" id="A0A803JC58"/>
<evidence type="ECO:0000256" key="6">
    <source>
        <dbReference type="ARBA" id="ARBA00022801"/>
    </source>
</evidence>
<comment type="similarity">
    <text evidence="3">Belongs to the HARBI1 family.</text>
</comment>
<reference evidence="9" key="2">
    <citation type="submission" date="2021-03" db="UniProtKB">
        <authorList>
            <consortium name="Ensembl"/>
        </authorList>
    </citation>
    <scope>IDENTIFICATION</scope>
</reference>
<dbReference type="Pfam" id="PF13359">
    <property type="entry name" value="DDE_Tnp_4"/>
    <property type="match status" value="2"/>
</dbReference>
<feature type="domain" description="DDE Tnp4" evidence="8">
    <location>
        <begin position="90"/>
        <end position="167"/>
    </location>
</feature>
<comment type="subcellular location">
    <subcellularLocation>
        <location evidence="2">Nucleus</location>
    </subcellularLocation>
</comment>
<accession>A0A803JC58</accession>
<dbReference type="GeneTree" id="ENSGT00940000154348"/>
<evidence type="ECO:0000256" key="5">
    <source>
        <dbReference type="ARBA" id="ARBA00022723"/>
    </source>
</evidence>
<evidence type="ECO:0000256" key="1">
    <source>
        <dbReference type="ARBA" id="ARBA00001968"/>
    </source>
</evidence>
<feature type="domain" description="DDE Tnp4" evidence="8">
    <location>
        <begin position="183"/>
        <end position="227"/>
    </location>
</feature>
<evidence type="ECO:0000256" key="4">
    <source>
        <dbReference type="ARBA" id="ARBA00022722"/>
    </source>
</evidence>
<reference evidence="9" key="1">
    <citation type="journal article" date="2010" name="Science">
        <title>The genome of the Western clawed frog Xenopus tropicalis.</title>
        <authorList>
            <person name="Hellsten U."/>
            <person name="Harland R.M."/>
            <person name="Gilchrist M.J."/>
            <person name="Hendrix D."/>
            <person name="Jurka J."/>
            <person name="Kapitonov V."/>
            <person name="Ovcharenko I."/>
            <person name="Putnam N.H."/>
            <person name="Shu S."/>
            <person name="Taher L."/>
            <person name="Blitz I.L."/>
            <person name="Blumberg B."/>
            <person name="Dichmann D.S."/>
            <person name="Dubchak I."/>
            <person name="Amaya E."/>
            <person name="Detter J.C."/>
            <person name="Fletcher R."/>
            <person name="Gerhard D.S."/>
            <person name="Goodstein D."/>
            <person name="Graves T."/>
            <person name="Grigoriev I.V."/>
            <person name="Grimwood J."/>
            <person name="Kawashima T."/>
            <person name="Lindquist E."/>
            <person name="Lucas S.M."/>
            <person name="Mead P.E."/>
            <person name="Mitros T."/>
            <person name="Ogino H."/>
            <person name="Ohta Y."/>
            <person name="Poliakov A.V."/>
            <person name="Pollet N."/>
            <person name="Robert J."/>
            <person name="Salamov A."/>
            <person name="Sater A.K."/>
            <person name="Schmutz J."/>
            <person name="Terry A."/>
            <person name="Vize P.D."/>
            <person name="Warren W.C."/>
            <person name="Wells D."/>
            <person name="Wills A."/>
            <person name="Wilson R.K."/>
            <person name="Zimmerman L.B."/>
            <person name="Zorn A.M."/>
            <person name="Grainger R."/>
            <person name="Grammer T."/>
            <person name="Khokha M.K."/>
            <person name="Richardson P.M."/>
            <person name="Rokhsar D.S."/>
        </authorList>
    </citation>
    <scope>NUCLEOTIDE SEQUENCE [LARGE SCALE GENOMIC DNA]</scope>
    <source>
        <strain evidence="9">Nigerian</strain>
    </source>
</reference>
<dbReference type="PANTHER" id="PTHR22930:SF267">
    <property type="entry name" value="NUCLEASE HARBI1-RELATED"/>
    <property type="match status" value="1"/>
</dbReference>
<dbReference type="GO" id="GO:0005634">
    <property type="term" value="C:nucleus"/>
    <property type="evidence" value="ECO:0007669"/>
    <property type="project" value="UniProtKB-SubCell"/>
</dbReference>
<organism evidence="9">
    <name type="scientific">Xenopus tropicalis</name>
    <name type="common">Western clawed frog</name>
    <name type="synonym">Silurana tropicalis</name>
    <dbReference type="NCBI Taxonomy" id="8364"/>
    <lineage>
        <taxon>Eukaryota</taxon>
        <taxon>Metazoa</taxon>
        <taxon>Chordata</taxon>
        <taxon>Craniata</taxon>
        <taxon>Vertebrata</taxon>
        <taxon>Euteleostomi</taxon>
        <taxon>Amphibia</taxon>
        <taxon>Batrachia</taxon>
        <taxon>Anura</taxon>
        <taxon>Pipoidea</taxon>
        <taxon>Pipidae</taxon>
        <taxon>Xenopodinae</taxon>
        <taxon>Xenopus</taxon>
        <taxon>Silurana</taxon>
    </lineage>
</organism>
<keyword evidence="4" id="KW-0540">Nuclease</keyword>